<reference evidence="8 9" key="1">
    <citation type="submission" date="2021-01" db="EMBL/GenBank/DDBJ databases">
        <title>Genome Sequencing of Type Strains.</title>
        <authorList>
            <person name="Lemaire J.F."/>
            <person name="Inderbitzin P."/>
            <person name="Collins S.B."/>
            <person name="Wespe N."/>
            <person name="Knight-Connoni V."/>
        </authorList>
    </citation>
    <scope>NUCLEOTIDE SEQUENCE [LARGE SCALE GENOMIC DNA]</scope>
    <source>
        <strain evidence="8 9">DSM 23009</strain>
    </source>
</reference>
<dbReference type="PROSITE" id="PS50853">
    <property type="entry name" value="FN3"/>
    <property type="match status" value="1"/>
</dbReference>
<dbReference type="InterPro" id="IPR045857">
    <property type="entry name" value="O16G_dom_2"/>
</dbReference>
<dbReference type="Gene3D" id="2.60.40.10">
    <property type="entry name" value="Immunoglobulins"/>
    <property type="match status" value="6"/>
</dbReference>
<feature type="region of interest" description="Disordered" evidence="4">
    <location>
        <begin position="449"/>
        <end position="484"/>
    </location>
</feature>
<dbReference type="InterPro" id="IPR014756">
    <property type="entry name" value="Ig_E-set"/>
</dbReference>
<name>A0ABS2ZND3_9BACL</name>
<proteinExistence type="predicted"/>
<keyword evidence="5" id="KW-0812">Transmembrane</keyword>
<dbReference type="InterPro" id="IPR006047">
    <property type="entry name" value="GH13_cat_dom"/>
</dbReference>
<sequence length="1500" mass="167949">MKIYPFKIDFISRRTHFQYIKKWHNKRNESVILKAFVQTLSLICTPLKGGNEVRKMKSRNRVSWLLLFTLILQTFASALLIQPSSTKAEERTVTLVGDLQSELGGSSDWNPVDTATKMELQPNGKYKLTGKLPAGTYEYKVAINGSWDENYGVDGKQGGDNYKLKIDTEKEVTFVYDDTTHKLTIPEPLPAEKTPRIVGDIQPDIGAGGEWTPGESTALLQDEDGDNIYTYTAQVPKGKHEFKIVLGNNWDAPNYPTDNMKLNVLKDAEITFFYNHDTKEVYTNYDAGLPDGSVNAGKLHHDTWNEAFRAPFGAIKAGQDVTLRLQSKKGDLTSAKLYLRNYNSGNTTVKDMVNAGWTTVNGEDIELWEATVTPEEKGVYGYKFTARDGDAVKEYGEDTGEGGKGTAADTNAALFQMTVYDPSYKTPDWMKESVVYQIFPDRFYNGNKKNDRAKTTARGTEPIEHRDWNELPDNPRQAETEGYDGDEIWSNDFFGGDISGIQKKLDYIESLGVNTLYLNPVAHAASNHKYDATDYKAIDPMFGSPEEFKVFTKELKKRKMHLILDGVFNHVGDDSIYFDRYGKYKTVGAYEYWASIYDLMSSKGLTETEAKKQTEAKFKKEGQEFSPYGFHNWFNIENEKVNGVYKYQAWWGFDSLPEIKSIPGEAVDYDSELNNKPFADYIMYDNDSAAKSWLDRGASGWRLDVANEVDTEFWREFRKELKEGKKEDPLILGEIWDDASEYFLGDLYDSVMNYRFRGAMIDYLKNGNAEGAENQMNAVFEDYPQEAFYALMNLMGSHDTPRAAFILGNGTDSYERAELDPKYDHELGVKRLKLAAILQMGYAGAPTLYYGDEAGVTGSKDPDDRRTYPWGSEDKDLVKHYQNIGKVRSDYHDLFSYGELYHLYAEKDVLAYARTDKKNAGLVITNRGNEDKTVELDVKKLIVNNVKLTDQLNKKYKTAVKDGKLTVTVPAMSGRMLVSDKHQNLKAPKAVKDVKASESSHSVSLSWKGDAKRYAIYQTTISGAFYEKVAETKGNSIKIDNLDNGRKYYFAVVAIDKNNNESLKTESKAAIPHVALKNGNYNISNVTALKNGVIDLSKPQTVSADIKITGETETDAAEGLQSELQVKEPGKMNWTSHKGTYIAQNGEFNTFSADFLPFKEGTYQYRYAFSTDLGRTWVTSETKTVTFSKGDDTTAPATSVTLEEPAQESGQVNLKWSVAGGNEPYLFTIVRDGEVIDQVLDTSATTYKDLNVTNGKVYTYEVHIYDKAGNSVKSNAVQVTPDLVMVKVTMKVNAPAYTPQGVDITMPGSKNGWNTGAWKMTRGGAVTNDYEYTFEAQEGEVITYKYAKNSSWDQEGLADHTPSNPNDDDVSYYGYGATGTDLSFVVTNQGGNAMVVQDKILRWIDMPVVVTSHTDGQTVTSDTITLKGNAIKEGVMTINGQPVTINDDMTFSHTVNLTAGENKLNIHIEPSEENKSTIFKNDGGAIGKNTKDIVMTINKN</sequence>
<evidence type="ECO:0000256" key="2">
    <source>
        <dbReference type="ARBA" id="ARBA00022837"/>
    </source>
</evidence>
<keyword evidence="2" id="KW-0106">Calcium</keyword>
<keyword evidence="3" id="KW-0326">Glycosidase</keyword>
<evidence type="ECO:0000256" key="4">
    <source>
        <dbReference type="SAM" id="MobiDB-lite"/>
    </source>
</evidence>
<dbReference type="CDD" id="cd11338">
    <property type="entry name" value="AmyAc_CMD"/>
    <property type="match status" value="1"/>
</dbReference>
<dbReference type="Gene3D" id="2.60.40.1180">
    <property type="entry name" value="Golgi alpha-mannosidase II"/>
    <property type="match status" value="1"/>
</dbReference>
<accession>A0ABS2ZND3</accession>
<dbReference type="SUPFAM" id="SSF51011">
    <property type="entry name" value="Glycosyl hydrolase domain"/>
    <property type="match status" value="1"/>
</dbReference>
<keyword evidence="5" id="KW-1133">Transmembrane helix</keyword>
<organism evidence="8 9">
    <name type="scientific">Fictibacillus nanhaiensis</name>
    <dbReference type="NCBI Taxonomy" id="742169"/>
    <lineage>
        <taxon>Bacteria</taxon>
        <taxon>Bacillati</taxon>
        <taxon>Bacillota</taxon>
        <taxon>Bacilli</taxon>
        <taxon>Bacillales</taxon>
        <taxon>Fictibacillaceae</taxon>
        <taxon>Fictibacillus</taxon>
    </lineage>
</organism>
<dbReference type="CDD" id="cd12962">
    <property type="entry name" value="X25_BaPul_like"/>
    <property type="match status" value="2"/>
</dbReference>
<dbReference type="SMART" id="SM00060">
    <property type="entry name" value="FN3"/>
    <property type="match status" value="2"/>
</dbReference>
<dbReference type="Pfam" id="PF22058">
    <property type="entry name" value="X25_BaPul_like"/>
    <property type="match status" value="2"/>
</dbReference>
<dbReference type="EMBL" id="JAFHKR010000038">
    <property type="protein sequence ID" value="MBN3553888.1"/>
    <property type="molecule type" value="Genomic_DNA"/>
</dbReference>
<dbReference type="PANTHER" id="PTHR10357">
    <property type="entry name" value="ALPHA-AMYLASE FAMILY MEMBER"/>
    <property type="match status" value="1"/>
</dbReference>
<keyword evidence="9" id="KW-1185">Reference proteome</keyword>
<dbReference type="InterPro" id="IPR002044">
    <property type="entry name" value="CBM20"/>
</dbReference>
<dbReference type="Pfam" id="PF00128">
    <property type="entry name" value="Alpha-amylase"/>
    <property type="match status" value="1"/>
</dbReference>
<dbReference type="PANTHER" id="PTHR10357:SF210">
    <property type="entry name" value="MALTODEXTRIN GLUCOSIDASE"/>
    <property type="match status" value="1"/>
</dbReference>
<dbReference type="InterPro" id="IPR013783">
    <property type="entry name" value="Ig-like_fold"/>
</dbReference>
<dbReference type="Gene3D" id="3.20.20.80">
    <property type="entry name" value="Glycosidases"/>
    <property type="match status" value="1"/>
</dbReference>
<evidence type="ECO:0000313" key="9">
    <source>
        <dbReference type="Proteomes" id="UP001296923"/>
    </source>
</evidence>
<dbReference type="Proteomes" id="UP001296923">
    <property type="component" value="Unassembled WGS sequence"/>
</dbReference>
<evidence type="ECO:0000256" key="1">
    <source>
        <dbReference type="ARBA" id="ARBA00022801"/>
    </source>
</evidence>
<dbReference type="SUPFAM" id="SSF51445">
    <property type="entry name" value="(Trans)glycosidases"/>
    <property type="match status" value="1"/>
</dbReference>
<dbReference type="SMART" id="SM00642">
    <property type="entry name" value="Aamy"/>
    <property type="match status" value="1"/>
</dbReference>
<dbReference type="InterPro" id="IPR004185">
    <property type="entry name" value="Glyco_hydro_13_lg-like_dom"/>
</dbReference>
<dbReference type="SUPFAM" id="SSF81296">
    <property type="entry name" value="E set domains"/>
    <property type="match status" value="1"/>
</dbReference>
<protein>
    <submittedName>
        <fullName evidence="8">Amylopullulanase</fullName>
    </submittedName>
</protein>
<evidence type="ECO:0000259" key="7">
    <source>
        <dbReference type="PROSITE" id="PS51166"/>
    </source>
</evidence>
<gene>
    <name evidence="8" type="ORF">JYA63_06410</name>
</gene>
<feature type="domain" description="CBM20" evidence="7">
    <location>
        <begin position="1280"/>
        <end position="1377"/>
    </location>
</feature>
<evidence type="ECO:0000313" key="8">
    <source>
        <dbReference type="EMBL" id="MBN3553888.1"/>
    </source>
</evidence>
<dbReference type="SUPFAM" id="SSF49265">
    <property type="entry name" value="Fibronectin type III"/>
    <property type="match status" value="1"/>
</dbReference>
<feature type="domain" description="Fibronectin type-III" evidence="6">
    <location>
        <begin position="987"/>
        <end position="1075"/>
    </location>
</feature>
<dbReference type="InterPro" id="IPR017853">
    <property type="entry name" value="GH"/>
</dbReference>
<evidence type="ECO:0000259" key="6">
    <source>
        <dbReference type="PROSITE" id="PS50853"/>
    </source>
</evidence>
<dbReference type="Pfam" id="PF09136">
    <property type="entry name" value="Glucodextran_B"/>
    <property type="match status" value="1"/>
</dbReference>
<dbReference type="CDD" id="cd02857">
    <property type="entry name" value="E_set_CDase_PDE_N"/>
    <property type="match status" value="1"/>
</dbReference>
<evidence type="ECO:0000256" key="5">
    <source>
        <dbReference type="SAM" id="Phobius"/>
    </source>
</evidence>
<keyword evidence="5" id="KW-0472">Membrane</keyword>
<keyword evidence="1" id="KW-0378">Hydrolase</keyword>
<evidence type="ECO:0000256" key="3">
    <source>
        <dbReference type="ARBA" id="ARBA00023295"/>
    </source>
</evidence>
<comment type="caution">
    <text evidence="8">The sequence shown here is derived from an EMBL/GenBank/DDBJ whole genome shotgun (WGS) entry which is preliminary data.</text>
</comment>
<dbReference type="InterPro" id="IPR003961">
    <property type="entry name" value="FN3_dom"/>
</dbReference>
<dbReference type="PROSITE" id="PS51166">
    <property type="entry name" value="CBM20"/>
    <property type="match status" value="1"/>
</dbReference>
<feature type="transmembrane region" description="Helical" evidence="5">
    <location>
        <begin position="62"/>
        <end position="81"/>
    </location>
</feature>
<dbReference type="Gene3D" id="3.90.400.10">
    <property type="entry name" value="Oligo-1,6-glucosidase, Domain 2"/>
    <property type="match status" value="1"/>
</dbReference>
<dbReference type="InterPro" id="IPR054409">
    <property type="entry name" value="X25_BaPul-like"/>
</dbReference>
<dbReference type="InterPro" id="IPR013780">
    <property type="entry name" value="Glyco_hydro_b"/>
</dbReference>
<dbReference type="InterPro" id="IPR036116">
    <property type="entry name" value="FN3_sf"/>
</dbReference>